<dbReference type="InterPro" id="IPR011992">
    <property type="entry name" value="EF-hand-dom_pair"/>
</dbReference>
<protein>
    <recommendedName>
        <fullName evidence="1">EF-hand domain-containing protein</fullName>
    </recommendedName>
</protein>
<gene>
    <name evidence="2" type="ORF">GCM10007301_33760</name>
</gene>
<evidence type="ECO:0000259" key="1">
    <source>
        <dbReference type="PROSITE" id="PS50222"/>
    </source>
</evidence>
<dbReference type="RefSeq" id="WP_188580699.1">
    <property type="nucleotide sequence ID" value="NZ_BMCT01000005.1"/>
</dbReference>
<proteinExistence type="predicted"/>
<organism evidence="2 3">
    <name type="scientific">Azorhizobium oxalatiphilum</name>
    <dbReference type="NCBI Taxonomy" id="980631"/>
    <lineage>
        <taxon>Bacteria</taxon>
        <taxon>Pseudomonadati</taxon>
        <taxon>Pseudomonadota</taxon>
        <taxon>Alphaproteobacteria</taxon>
        <taxon>Hyphomicrobiales</taxon>
        <taxon>Xanthobacteraceae</taxon>
        <taxon>Azorhizobium</taxon>
    </lineage>
</organism>
<sequence>MISGLNLRAVLSHSFTGKDANADGAVSFEEFMTPVSGTACVPAFPDEAPSMEELFAAYDKSKDGLVSLFEMTGTLEVKKGEV</sequence>
<comment type="caution">
    <text evidence="2">The sequence shown here is derived from an EMBL/GenBank/DDBJ whole genome shotgun (WGS) entry which is preliminary data.</text>
</comment>
<dbReference type="InterPro" id="IPR018247">
    <property type="entry name" value="EF_Hand_1_Ca_BS"/>
</dbReference>
<dbReference type="AlphaFoldDB" id="A0A917FFN6"/>
<dbReference type="Gene3D" id="1.10.238.10">
    <property type="entry name" value="EF-hand"/>
    <property type="match status" value="1"/>
</dbReference>
<dbReference type="EMBL" id="BMCT01000005">
    <property type="protein sequence ID" value="GGF71268.1"/>
    <property type="molecule type" value="Genomic_DNA"/>
</dbReference>
<keyword evidence="3" id="KW-1185">Reference proteome</keyword>
<name>A0A917FFN6_9HYPH</name>
<accession>A0A917FFN6</accession>
<evidence type="ECO:0000313" key="3">
    <source>
        <dbReference type="Proteomes" id="UP000606044"/>
    </source>
</evidence>
<dbReference type="Pfam" id="PF13202">
    <property type="entry name" value="EF-hand_5"/>
    <property type="match status" value="1"/>
</dbReference>
<reference evidence="2" key="1">
    <citation type="journal article" date="2014" name="Int. J. Syst. Evol. Microbiol.">
        <title>Complete genome sequence of Corynebacterium casei LMG S-19264T (=DSM 44701T), isolated from a smear-ripened cheese.</title>
        <authorList>
            <consortium name="US DOE Joint Genome Institute (JGI-PGF)"/>
            <person name="Walter F."/>
            <person name="Albersmeier A."/>
            <person name="Kalinowski J."/>
            <person name="Ruckert C."/>
        </authorList>
    </citation>
    <scope>NUCLEOTIDE SEQUENCE</scope>
    <source>
        <strain evidence="2">CCM 7897</strain>
    </source>
</reference>
<dbReference type="SUPFAM" id="SSF47473">
    <property type="entry name" value="EF-hand"/>
    <property type="match status" value="1"/>
</dbReference>
<dbReference type="PROSITE" id="PS00018">
    <property type="entry name" value="EF_HAND_1"/>
    <property type="match status" value="2"/>
</dbReference>
<dbReference type="Proteomes" id="UP000606044">
    <property type="component" value="Unassembled WGS sequence"/>
</dbReference>
<dbReference type="InterPro" id="IPR002048">
    <property type="entry name" value="EF_hand_dom"/>
</dbReference>
<dbReference type="GO" id="GO:0005509">
    <property type="term" value="F:calcium ion binding"/>
    <property type="evidence" value="ECO:0007669"/>
    <property type="project" value="InterPro"/>
</dbReference>
<reference evidence="2" key="2">
    <citation type="submission" date="2020-09" db="EMBL/GenBank/DDBJ databases">
        <authorList>
            <person name="Sun Q."/>
            <person name="Sedlacek I."/>
        </authorList>
    </citation>
    <scope>NUCLEOTIDE SEQUENCE</scope>
    <source>
        <strain evidence="2">CCM 7897</strain>
    </source>
</reference>
<feature type="domain" description="EF-hand" evidence="1">
    <location>
        <begin position="46"/>
        <end position="81"/>
    </location>
</feature>
<evidence type="ECO:0000313" key="2">
    <source>
        <dbReference type="EMBL" id="GGF71268.1"/>
    </source>
</evidence>
<dbReference type="PROSITE" id="PS50222">
    <property type="entry name" value="EF_HAND_2"/>
    <property type="match status" value="1"/>
</dbReference>